<evidence type="ECO:0000256" key="1">
    <source>
        <dbReference type="SAM" id="SignalP"/>
    </source>
</evidence>
<name>A0A6A3P7M2_9STRA</name>
<evidence type="ECO:0000313" key="2">
    <source>
        <dbReference type="EMBL" id="KAE9016267.1"/>
    </source>
</evidence>
<dbReference type="Proteomes" id="UP000429607">
    <property type="component" value="Unassembled WGS sequence"/>
</dbReference>
<accession>A0A6A3P7M2</accession>
<dbReference type="Proteomes" id="UP000434957">
    <property type="component" value="Unassembled WGS sequence"/>
</dbReference>
<comment type="caution">
    <text evidence="3">The sequence shown here is derived from an EMBL/GenBank/DDBJ whole genome shotgun (WGS) entry which is preliminary data.</text>
</comment>
<dbReference type="EMBL" id="QXFU01000918">
    <property type="protein sequence ID" value="KAE9016267.1"/>
    <property type="molecule type" value="Genomic_DNA"/>
</dbReference>
<proteinExistence type="predicted"/>
<protein>
    <recommendedName>
        <fullName evidence="8">RxLR effector protein</fullName>
    </recommendedName>
</protein>
<gene>
    <name evidence="3" type="ORF">PR001_g1298</name>
    <name evidence="2" type="ORF">PR002_g13706</name>
    <name evidence="4" type="ORF">PR003_g1530</name>
</gene>
<feature type="chain" id="PRO_5036165489" description="RxLR effector protein" evidence="1">
    <location>
        <begin position="24"/>
        <end position="57"/>
    </location>
</feature>
<reference evidence="5 7" key="1">
    <citation type="submission" date="2018-09" db="EMBL/GenBank/DDBJ databases">
        <title>Genomic investigation of the strawberry pathogen Phytophthora fragariae indicates pathogenicity is determined by transcriptional variation in three key races.</title>
        <authorList>
            <person name="Adams T.M."/>
            <person name="Armitage A.D."/>
            <person name="Sobczyk M.K."/>
            <person name="Bates H.J."/>
            <person name="Dunwell J.M."/>
            <person name="Nellist C.F."/>
            <person name="Harrison R.J."/>
        </authorList>
    </citation>
    <scope>NUCLEOTIDE SEQUENCE [LARGE SCALE GENOMIC DNA]</scope>
    <source>
        <strain evidence="3 5">SCRP249</strain>
        <strain evidence="2 7">SCRP324</strain>
        <strain evidence="4 6">SCRP333</strain>
    </source>
</reference>
<evidence type="ECO:0000313" key="7">
    <source>
        <dbReference type="Proteomes" id="UP000435112"/>
    </source>
</evidence>
<evidence type="ECO:0000313" key="4">
    <source>
        <dbReference type="EMBL" id="KAE9357955.1"/>
    </source>
</evidence>
<dbReference type="EMBL" id="QXFV01000039">
    <property type="protein sequence ID" value="KAE9051574.1"/>
    <property type="molecule type" value="Genomic_DNA"/>
</dbReference>
<sequence length="57" mass="6450">MCRYSSRVLSQVLLFQLCTCTDAIRHDFPPVRTTSESPRLITTCTVPWPTGVAAKFF</sequence>
<dbReference type="OrthoDB" id="10269642at2759"/>
<dbReference type="EMBL" id="QXFT01000043">
    <property type="protein sequence ID" value="KAE9357955.1"/>
    <property type="molecule type" value="Genomic_DNA"/>
</dbReference>
<feature type="signal peptide" evidence="1">
    <location>
        <begin position="1"/>
        <end position="23"/>
    </location>
</feature>
<dbReference type="AlphaFoldDB" id="A0A6A3P7M2"/>
<evidence type="ECO:0008006" key="8">
    <source>
        <dbReference type="Google" id="ProtNLM"/>
    </source>
</evidence>
<keyword evidence="1" id="KW-0732">Signal</keyword>
<evidence type="ECO:0000313" key="6">
    <source>
        <dbReference type="Proteomes" id="UP000434957"/>
    </source>
</evidence>
<evidence type="ECO:0000313" key="5">
    <source>
        <dbReference type="Proteomes" id="UP000429607"/>
    </source>
</evidence>
<dbReference type="Proteomes" id="UP000435112">
    <property type="component" value="Unassembled WGS sequence"/>
</dbReference>
<evidence type="ECO:0000313" key="3">
    <source>
        <dbReference type="EMBL" id="KAE9051574.1"/>
    </source>
</evidence>
<organism evidence="3 5">
    <name type="scientific">Phytophthora rubi</name>
    <dbReference type="NCBI Taxonomy" id="129364"/>
    <lineage>
        <taxon>Eukaryota</taxon>
        <taxon>Sar</taxon>
        <taxon>Stramenopiles</taxon>
        <taxon>Oomycota</taxon>
        <taxon>Peronosporomycetes</taxon>
        <taxon>Peronosporales</taxon>
        <taxon>Peronosporaceae</taxon>
        <taxon>Phytophthora</taxon>
    </lineage>
</organism>
<keyword evidence="6" id="KW-1185">Reference proteome</keyword>